<dbReference type="Proteomes" id="UP000039021">
    <property type="component" value="Unassembled WGS sequence"/>
</dbReference>
<evidence type="ECO:0000313" key="2">
    <source>
        <dbReference type="EMBL" id="COW45726.1"/>
    </source>
</evidence>
<dbReference type="EMBL" id="CSBK01002146">
    <property type="protein sequence ID" value="COZ53585.1"/>
    <property type="molecule type" value="Genomic_DNA"/>
</dbReference>
<evidence type="ECO:0000313" key="10">
    <source>
        <dbReference type="Proteomes" id="UP000048600"/>
    </source>
</evidence>
<gene>
    <name evidence="2" type="ORF">ERS007679_03887</name>
    <name evidence="1" type="ORF">ERS007688_03557</name>
    <name evidence="3" type="ORF">ERS007720_03392</name>
    <name evidence="5" type="ORF">ERS007739_03866</name>
    <name evidence="4" type="ORF">ERS007741_03536</name>
</gene>
<dbReference type="Proteomes" id="UP000046947">
    <property type="component" value="Unassembled WGS sequence"/>
</dbReference>
<evidence type="ECO:0000313" key="6">
    <source>
        <dbReference type="Proteomes" id="UP000039021"/>
    </source>
</evidence>
<evidence type="ECO:0000313" key="5">
    <source>
        <dbReference type="EMBL" id="COZ53585.1"/>
    </source>
</evidence>
<evidence type="ECO:0000313" key="1">
    <source>
        <dbReference type="EMBL" id="CFE69677.1"/>
    </source>
</evidence>
<accession>A0A655JMU0</accession>
<evidence type="ECO:0000313" key="7">
    <source>
        <dbReference type="Proteomes" id="UP000044938"/>
    </source>
</evidence>
<sequence>MPSALTIPVATASHEVMPPKTLTNTLLTCWSPSTTSRPAAITSAEAPPPISRKLAGLTPPCFSPAYATTSRVDITKPAPLPMIPT</sequence>
<evidence type="ECO:0000313" key="4">
    <source>
        <dbReference type="EMBL" id="COW97378.1"/>
    </source>
</evidence>
<organism evidence="5 6">
    <name type="scientific">Mycobacterium tuberculosis</name>
    <dbReference type="NCBI Taxonomy" id="1773"/>
    <lineage>
        <taxon>Bacteria</taxon>
        <taxon>Bacillati</taxon>
        <taxon>Actinomycetota</taxon>
        <taxon>Actinomycetes</taxon>
        <taxon>Mycobacteriales</taxon>
        <taxon>Mycobacteriaceae</taxon>
        <taxon>Mycobacterium</taxon>
        <taxon>Mycobacterium tuberculosis complex</taxon>
    </lineage>
</organism>
<proteinExistence type="predicted"/>
<dbReference type="EMBL" id="CSAD01000812">
    <property type="protein sequence ID" value="COW45726.1"/>
    <property type="molecule type" value="Genomic_DNA"/>
</dbReference>
<protein>
    <submittedName>
        <fullName evidence="5">Uncharacterized protein</fullName>
    </submittedName>
</protein>
<dbReference type="Proteomes" id="UP000048600">
    <property type="component" value="Unassembled WGS sequence"/>
</dbReference>
<evidence type="ECO:0000313" key="9">
    <source>
        <dbReference type="Proteomes" id="UP000046947"/>
    </source>
</evidence>
<dbReference type="Proteomes" id="UP000044938">
    <property type="component" value="Unassembled WGS sequence"/>
</dbReference>
<dbReference type="EMBL" id="CHKL01000551">
    <property type="protein sequence ID" value="COW97378.1"/>
    <property type="molecule type" value="Genomic_DNA"/>
</dbReference>
<dbReference type="EMBL" id="CFOH01000795">
    <property type="protein sequence ID" value="CFE69677.1"/>
    <property type="molecule type" value="Genomic_DNA"/>
</dbReference>
<name>A0A655JMU0_MYCTX</name>
<evidence type="ECO:0000313" key="3">
    <source>
        <dbReference type="EMBL" id="COW84325.1"/>
    </source>
</evidence>
<reference evidence="5" key="2">
    <citation type="submission" date="2015-03" db="EMBL/GenBank/DDBJ databases">
        <authorList>
            <consortium name="Pathogen Informatics"/>
            <person name="Murphy D."/>
        </authorList>
    </citation>
    <scope>NUCLEOTIDE SEQUENCE</scope>
    <source>
        <strain evidence="5">N09902308</strain>
    </source>
</reference>
<dbReference type="Proteomes" id="UP000045842">
    <property type="component" value="Unassembled WGS sequence"/>
</dbReference>
<dbReference type="EMBL" id="CSAJ01000539">
    <property type="protein sequence ID" value="COW84325.1"/>
    <property type="molecule type" value="Genomic_DNA"/>
</dbReference>
<dbReference type="AlphaFoldDB" id="A0A655JMU0"/>
<evidence type="ECO:0000313" key="8">
    <source>
        <dbReference type="Proteomes" id="UP000045842"/>
    </source>
</evidence>
<reference evidence="6 7" key="1">
    <citation type="submission" date="2015-03" db="EMBL/GenBank/DDBJ databases">
        <authorList>
            <consortium name="Pathogen Informatics"/>
        </authorList>
    </citation>
    <scope>NUCLEOTIDE SEQUENCE [LARGE SCALE GENOMIC DNA]</scope>
    <source>
        <strain evidence="2 8">G09801536</strain>
        <strain evidence="1 9">H09601792</strain>
        <strain evidence="3 7">M09401471</strain>
        <strain evidence="6">N09902308</strain>
        <strain evidence="4 10">P00601463</strain>
    </source>
</reference>